<proteinExistence type="predicted"/>
<evidence type="ECO:0000256" key="1">
    <source>
        <dbReference type="SAM" id="MobiDB-lite"/>
    </source>
</evidence>
<evidence type="ECO:0000313" key="3">
    <source>
        <dbReference type="EMBL" id="KAL1504546.1"/>
    </source>
</evidence>
<dbReference type="Gene3D" id="1.20.1280.50">
    <property type="match status" value="1"/>
</dbReference>
<keyword evidence="4" id="KW-1185">Reference proteome</keyword>
<feature type="compositionally biased region" description="Basic and acidic residues" evidence="1">
    <location>
        <begin position="228"/>
        <end position="247"/>
    </location>
</feature>
<comment type="caution">
    <text evidence="3">The sequence shown here is derived from an EMBL/GenBank/DDBJ whole genome shotgun (WGS) entry which is preliminary data.</text>
</comment>
<name>A0AB34IQ69_PRYPA</name>
<dbReference type="SUPFAM" id="SSF81383">
    <property type="entry name" value="F-box domain"/>
    <property type="match status" value="1"/>
</dbReference>
<accession>A0AB34IQ69</accession>
<organism evidence="3 4">
    <name type="scientific">Prymnesium parvum</name>
    <name type="common">Toxic golden alga</name>
    <dbReference type="NCBI Taxonomy" id="97485"/>
    <lineage>
        <taxon>Eukaryota</taxon>
        <taxon>Haptista</taxon>
        <taxon>Haptophyta</taxon>
        <taxon>Prymnesiophyceae</taxon>
        <taxon>Prymnesiales</taxon>
        <taxon>Prymnesiaceae</taxon>
        <taxon>Prymnesium</taxon>
    </lineage>
</organism>
<dbReference type="Pfam" id="PF12937">
    <property type="entry name" value="F-box-like"/>
    <property type="match status" value="1"/>
</dbReference>
<dbReference type="EMBL" id="JBGBPQ010000020">
    <property type="protein sequence ID" value="KAL1504546.1"/>
    <property type="molecule type" value="Genomic_DNA"/>
</dbReference>
<feature type="region of interest" description="Disordered" evidence="1">
    <location>
        <begin position="209"/>
        <end position="253"/>
    </location>
</feature>
<dbReference type="InterPro" id="IPR001810">
    <property type="entry name" value="F-box_dom"/>
</dbReference>
<reference evidence="3 4" key="1">
    <citation type="journal article" date="2024" name="Science">
        <title>Giant polyketide synthase enzymes in the biosynthesis of giant marine polyether toxins.</title>
        <authorList>
            <person name="Fallon T.R."/>
            <person name="Shende V.V."/>
            <person name="Wierzbicki I.H."/>
            <person name="Pendleton A.L."/>
            <person name="Watervoot N.F."/>
            <person name="Auber R.P."/>
            <person name="Gonzalez D.J."/>
            <person name="Wisecaver J.H."/>
            <person name="Moore B.S."/>
        </authorList>
    </citation>
    <scope>NUCLEOTIDE SEQUENCE [LARGE SCALE GENOMIC DNA]</scope>
    <source>
        <strain evidence="3 4">12B1</strain>
    </source>
</reference>
<feature type="domain" description="F-box" evidence="2">
    <location>
        <begin position="83"/>
        <end position="126"/>
    </location>
</feature>
<protein>
    <recommendedName>
        <fullName evidence="2">F-box domain-containing protein</fullName>
    </recommendedName>
</protein>
<feature type="region of interest" description="Disordered" evidence="1">
    <location>
        <begin position="295"/>
        <end position="323"/>
    </location>
</feature>
<evidence type="ECO:0000313" key="4">
    <source>
        <dbReference type="Proteomes" id="UP001515480"/>
    </source>
</evidence>
<dbReference type="AlphaFoldDB" id="A0AB34IQ69"/>
<feature type="compositionally biased region" description="Basic and acidic residues" evidence="1">
    <location>
        <begin position="48"/>
        <end position="59"/>
    </location>
</feature>
<evidence type="ECO:0000259" key="2">
    <source>
        <dbReference type="Pfam" id="PF12937"/>
    </source>
</evidence>
<sequence>MAASFDFPGWKFSATPGEGLLPLAQDSPAPTARAHNWLDDLDELDGGEHLPPEISRHTESPPATRLSSPPLARDTARLDGVWPDDVLFAVLSHVASCRRTLCTARQICSRWRDVASSDALWRRLWLQHPRYAPRRGGAAAPLFHRAPRARRLSRFPPRQPCGSAALGLTGGKFPQFRRYMIRMRADTCYRWLDLQVGWERLEQLLQPQSVDGGGHPFPAPPLRPLLSSRDDGEQRSAHGWAHAEHPQADGSVSSQIRADRLIAQQLQAAGEAEAEFSGGAEGGVGTKRRGCEAVGSAADGSLAPPRRVAPRSHGGVSPSDQARRKQAQKLAGILAARDWELLYNCVLALQLEYAECLAESIDQPADARGGAHASSHSDEQLLLRLLAGWQAYTRWLSGICGCFAHMHETPCRQHLGCIIAAQRASELQLQNTPSLMHAGFAAFRAAVLLRASIESAIQRHVRRASDEVMEKGGFTSESGKLMQQLIDLQDLLTALDVRDDHLSEERGVRFTQDECRQSLLLPVLKLWDEYGRSWFCGTKINPEDVDLYVGKDERRRRRQLDLQ</sequence>
<gene>
    <name evidence="3" type="ORF">AB1Y20_010946</name>
</gene>
<feature type="region of interest" description="Disordered" evidence="1">
    <location>
        <begin position="48"/>
        <end position="70"/>
    </location>
</feature>
<dbReference type="InterPro" id="IPR036047">
    <property type="entry name" value="F-box-like_dom_sf"/>
</dbReference>
<dbReference type="Proteomes" id="UP001515480">
    <property type="component" value="Unassembled WGS sequence"/>
</dbReference>